<proteinExistence type="predicted"/>
<comment type="caution">
    <text evidence="2">The sequence shown here is derived from an EMBL/GenBank/DDBJ whole genome shotgun (WGS) entry which is preliminary data.</text>
</comment>
<dbReference type="InterPro" id="IPR051616">
    <property type="entry name" value="Cul2-RING_E3_ligase_SR"/>
</dbReference>
<keyword evidence="3" id="KW-1185">Reference proteome</keyword>
<dbReference type="PANTHER" id="PTHR46224">
    <property type="entry name" value="ANKYRIN REPEAT FAMILY PROTEIN"/>
    <property type="match status" value="1"/>
</dbReference>
<gene>
    <name evidence="2" type="ORF">QBC35DRAFT_479013</name>
</gene>
<dbReference type="SUPFAM" id="SSF48403">
    <property type="entry name" value="Ankyrin repeat"/>
    <property type="match status" value="1"/>
</dbReference>
<name>A0AAN7ADF9_9PEZI</name>
<organism evidence="2 3">
    <name type="scientific">Podospora australis</name>
    <dbReference type="NCBI Taxonomy" id="1536484"/>
    <lineage>
        <taxon>Eukaryota</taxon>
        <taxon>Fungi</taxon>
        <taxon>Dikarya</taxon>
        <taxon>Ascomycota</taxon>
        <taxon>Pezizomycotina</taxon>
        <taxon>Sordariomycetes</taxon>
        <taxon>Sordariomycetidae</taxon>
        <taxon>Sordariales</taxon>
        <taxon>Podosporaceae</taxon>
        <taxon>Podospora</taxon>
    </lineage>
</organism>
<accession>A0AAN7ADF9</accession>
<evidence type="ECO:0008006" key="4">
    <source>
        <dbReference type="Google" id="ProtNLM"/>
    </source>
</evidence>
<dbReference type="Pfam" id="PF12796">
    <property type="entry name" value="Ank_2"/>
    <property type="match status" value="1"/>
</dbReference>
<dbReference type="EMBL" id="MU864650">
    <property type="protein sequence ID" value="KAK4182499.1"/>
    <property type="molecule type" value="Genomic_DNA"/>
</dbReference>
<keyword evidence="1" id="KW-0040">ANK repeat</keyword>
<dbReference type="SMART" id="SM00248">
    <property type="entry name" value="ANK"/>
    <property type="match status" value="4"/>
</dbReference>
<feature type="repeat" description="ANK" evidence="1">
    <location>
        <begin position="711"/>
        <end position="743"/>
    </location>
</feature>
<evidence type="ECO:0000313" key="2">
    <source>
        <dbReference type="EMBL" id="KAK4182499.1"/>
    </source>
</evidence>
<protein>
    <recommendedName>
        <fullName evidence="4">Ankyrin repeat protein</fullName>
    </recommendedName>
</protein>
<reference evidence="2" key="2">
    <citation type="submission" date="2023-05" db="EMBL/GenBank/DDBJ databases">
        <authorList>
            <consortium name="Lawrence Berkeley National Laboratory"/>
            <person name="Steindorff A."/>
            <person name="Hensen N."/>
            <person name="Bonometti L."/>
            <person name="Westerberg I."/>
            <person name="Brannstrom I.O."/>
            <person name="Guillou S."/>
            <person name="Cros-Aarteil S."/>
            <person name="Calhoun S."/>
            <person name="Haridas S."/>
            <person name="Kuo A."/>
            <person name="Mondo S."/>
            <person name="Pangilinan J."/>
            <person name="Riley R."/>
            <person name="Labutti K."/>
            <person name="Andreopoulos B."/>
            <person name="Lipzen A."/>
            <person name="Chen C."/>
            <person name="Yanf M."/>
            <person name="Daum C."/>
            <person name="Ng V."/>
            <person name="Clum A."/>
            <person name="Ohm R."/>
            <person name="Martin F."/>
            <person name="Silar P."/>
            <person name="Natvig D."/>
            <person name="Lalanne C."/>
            <person name="Gautier V."/>
            <person name="Ament-Velasquez S.L."/>
            <person name="Kruys A."/>
            <person name="Hutchinson M.I."/>
            <person name="Powell A.J."/>
            <person name="Barry K."/>
            <person name="Miller A.N."/>
            <person name="Grigoriev I.V."/>
            <person name="Debuchy R."/>
            <person name="Gladieux P."/>
            <person name="Thoren M.H."/>
            <person name="Johannesson H."/>
        </authorList>
    </citation>
    <scope>NUCLEOTIDE SEQUENCE</scope>
    <source>
        <strain evidence="2">PSN309</strain>
    </source>
</reference>
<dbReference type="InterPro" id="IPR036770">
    <property type="entry name" value="Ankyrin_rpt-contain_sf"/>
</dbReference>
<evidence type="ECO:0000313" key="3">
    <source>
        <dbReference type="Proteomes" id="UP001302126"/>
    </source>
</evidence>
<evidence type="ECO:0000256" key="1">
    <source>
        <dbReference type="PROSITE-ProRule" id="PRU00023"/>
    </source>
</evidence>
<dbReference type="PROSITE" id="PS50297">
    <property type="entry name" value="ANK_REP_REGION"/>
    <property type="match status" value="1"/>
</dbReference>
<dbReference type="Proteomes" id="UP001302126">
    <property type="component" value="Unassembled WGS sequence"/>
</dbReference>
<dbReference type="Gene3D" id="1.25.40.20">
    <property type="entry name" value="Ankyrin repeat-containing domain"/>
    <property type="match status" value="1"/>
</dbReference>
<sequence length="871" mass="96830">MDPYKDRRFHLVLVRGLQDGPTVRQSAQEFWSTRFPQALVTSFEFIPNYHKWGPHGFTERANALVTTIQAERDNLALFLASQEKRTSFFDNRHGASALQVFCDFSDEGNEEVDWESMVARLCSGQDSSVNLTLLLTLFLHLPRALRQVSRTFLADSSHYNIIHIPKIGGDSQTSPTDYHVPLPPDSEVSPRTFSPGDPITEYISDRITDKVKQALQAPDTIVVTFSHSELDLRTQSPTSLYVSLIRQLLSIKPSLFPLVSSVSNWMETEGIFSPDILASLPVSLLKACREASIFCIVHQAEHCTAFDLDYHIVALVQEYQRLSQDRGLLKVAIFGETPWSGALLDIDNTCRDIDFSACGRELLKPYIESRFDRLDTFRPEWQDYKEMVTERLCHGRASWPQAALALRLLEATKIPSTKAAVLQTINRFPSTPDASYLLALDQCQNELPSPLLPLLMWVFHRVRPLTIRELAVVAGLSTPGDLTWETLKLNIPLRMADDLNALDGRLIDISGTQLLPAHTSIVRTLTESSRDRVMTLFSKSSKAIALFQLQQTFAGDKSTRLPAFDTLLKVSVKDEEESTRSTVPKLRDETVKEWANRGLIFTEANVIPEPLQFAASHGYLKVVRELLKYPRYSSQQTRALSILDAAREGHAGVVAELLRSGVSSVVEDSNGNSPLHLAEHNQHAHADTVTALLLTKPPQKNIFDINAANRLGWTPLHLAVDSGRLSTIQILLDAGARSETVTNNQQTVLHIAALSGHCDDLTLIPETRLLLGGSDNVVLLTKNQKGTSEFLASFVGYKVVWPSALCPATYQILCAYTIKPDKISILSASVLKRSVARSQAAVPAPTAAALPVPRGCNWCRSVGLFERMQSI</sequence>
<dbReference type="AlphaFoldDB" id="A0AAN7ADF9"/>
<reference evidence="2" key="1">
    <citation type="journal article" date="2023" name="Mol. Phylogenet. Evol.">
        <title>Genome-scale phylogeny and comparative genomics of the fungal order Sordariales.</title>
        <authorList>
            <person name="Hensen N."/>
            <person name="Bonometti L."/>
            <person name="Westerberg I."/>
            <person name="Brannstrom I.O."/>
            <person name="Guillou S."/>
            <person name="Cros-Aarteil S."/>
            <person name="Calhoun S."/>
            <person name="Haridas S."/>
            <person name="Kuo A."/>
            <person name="Mondo S."/>
            <person name="Pangilinan J."/>
            <person name="Riley R."/>
            <person name="LaButti K."/>
            <person name="Andreopoulos B."/>
            <person name="Lipzen A."/>
            <person name="Chen C."/>
            <person name="Yan M."/>
            <person name="Daum C."/>
            <person name="Ng V."/>
            <person name="Clum A."/>
            <person name="Steindorff A."/>
            <person name="Ohm R.A."/>
            <person name="Martin F."/>
            <person name="Silar P."/>
            <person name="Natvig D.O."/>
            <person name="Lalanne C."/>
            <person name="Gautier V."/>
            <person name="Ament-Velasquez S.L."/>
            <person name="Kruys A."/>
            <person name="Hutchinson M.I."/>
            <person name="Powell A.J."/>
            <person name="Barry K."/>
            <person name="Miller A.N."/>
            <person name="Grigoriev I.V."/>
            <person name="Debuchy R."/>
            <person name="Gladieux P."/>
            <person name="Hiltunen Thoren M."/>
            <person name="Johannesson H."/>
        </authorList>
    </citation>
    <scope>NUCLEOTIDE SEQUENCE</scope>
    <source>
        <strain evidence="2">PSN309</strain>
    </source>
</reference>
<dbReference type="PROSITE" id="PS50088">
    <property type="entry name" value="ANK_REPEAT"/>
    <property type="match status" value="1"/>
</dbReference>
<dbReference type="InterPro" id="IPR002110">
    <property type="entry name" value="Ankyrin_rpt"/>
</dbReference>